<dbReference type="EMBL" id="PKGY01000003">
    <property type="protein sequence ID" value="PKZ21655.1"/>
    <property type="molecule type" value="Genomic_DNA"/>
</dbReference>
<dbReference type="CDD" id="cd03230">
    <property type="entry name" value="ABC_DR_subfamily_A"/>
    <property type="match status" value="1"/>
</dbReference>
<evidence type="ECO:0000313" key="7">
    <source>
        <dbReference type="Proteomes" id="UP000069912"/>
    </source>
</evidence>
<dbReference type="KEGG" id="asan:AWM72_02045"/>
<keyword evidence="1" id="KW-0813">Transport</keyword>
<dbReference type="GeneID" id="92902851"/>
<dbReference type="SUPFAM" id="SSF52540">
    <property type="entry name" value="P-loop containing nucleoside triphosphate hydrolases"/>
    <property type="match status" value="1"/>
</dbReference>
<evidence type="ECO:0000313" key="5">
    <source>
        <dbReference type="EMBL" id="AMB93617.1"/>
    </source>
</evidence>
<dbReference type="Proteomes" id="UP000069912">
    <property type="component" value="Chromosome"/>
</dbReference>
<dbReference type="Gene3D" id="3.40.50.300">
    <property type="entry name" value="P-loop containing nucleotide triphosphate hydrolases"/>
    <property type="match status" value="1"/>
</dbReference>
<evidence type="ECO:0000259" key="4">
    <source>
        <dbReference type="PROSITE" id="PS50893"/>
    </source>
</evidence>
<reference evidence="7" key="2">
    <citation type="submission" date="2016-01" db="EMBL/GenBank/DDBJ databases">
        <title>Six Aerococcus type strain genome sequencing and assembly using PacBio and Illumina Hiseq.</title>
        <authorList>
            <person name="Carkaci D."/>
            <person name="Dargis R."/>
            <person name="Nielsen X.C."/>
            <person name="Skovgaard O."/>
            <person name="Fuursted K."/>
            <person name="Christensen J.J."/>
        </authorList>
    </citation>
    <scope>NUCLEOTIDE SEQUENCE [LARGE SCALE GENOMIC DNA]</scope>
    <source>
        <strain evidence="7">CCUG43001</strain>
    </source>
</reference>
<dbReference type="PANTHER" id="PTHR42939">
    <property type="entry name" value="ABC TRANSPORTER ATP-BINDING PROTEIN ALBC-RELATED"/>
    <property type="match status" value="1"/>
</dbReference>
<accession>A0A0X8FA75</accession>
<evidence type="ECO:0000256" key="3">
    <source>
        <dbReference type="ARBA" id="ARBA00022840"/>
    </source>
</evidence>
<reference evidence="6 8" key="3">
    <citation type="submission" date="2017-12" db="EMBL/GenBank/DDBJ databases">
        <title>Phylogenetic diversity of female urinary microbiome.</title>
        <authorList>
            <person name="Thomas-White K."/>
            <person name="Wolfe A.J."/>
        </authorList>
    </citation>
    <scope>NUCLEOTIDE SEQUENCE [LARGE SCALE GENOMIC DNA]</scope>
    <source>
        <strain evidence="6 8">UMB0139</strain>
    </source>
</reference>
<dbReference type="Proteomes" id="UP000234239">
    <property type="component" value="Unassembled WGS sequence"/>
</dbReference>
<dbReference type="AlphaFoldDB" id="A0A0X8FA75"/>
<evidence type="ECO:0000313" key="8">
    <source>
        <dbReference type="Proteomes" id="UP000234239"/>
    </source>
</evidence>
<dbReference type="InterPro" id="IPR003593">
    <property type="entry name" value="AAA+_ATPase"/>
</dbReference>
<evidence type="ECO:0000256" key="2">
    <source>
        <dbReference type="ARBA" id="ARBA00022741"/>
    </source>
</evidence>
<dbReference type="SMART" id="SM00382">
    <property type="entry name" value="AAA"/>
    <property type="match status" value="1"/>
</dbReference>
<reference evidence="5 7" key="1">
    <citation type="journal article" date="2016" name="Genome Announc.">
        <title>Complete Genome Sequences of Aerococcus christensenii CCUG 28831T, Aerococcus sanguinicola CCUG 43001T, Aerococcus urinae CCUG 36881T, Aerococcus urinaeequi CCUG 28094T, Aerococcus urinaehominis CCUG 42038 BT, and Aerococcus viridans CCUG 4311T.</title>
        <authorList>
            <person name="Carkaci D."/>
            <person name="Dargis R."/>
            <person name="Nielsen X.C."/>
            <person name="Skovgaard O."/>
            <person name="Fuursted K."/>
            <person name="Christensen J.J."/>
        </authorList>
    </citation>
    <scope>NUCLEOTIDE SEQUENCE [LARGE SCALE GENOMIC DNA]</scope>
    <source>
        <strain evidence="5 7">CCUG43001</strain>
    </source>
</reference>
<keyword evidence="3 5" id="KW-0067">ATP-binding</keyword>
<dbReference type="GO" id="GO:0005524">
    <property type="term" value="F:ATP binding"/>
    <property type="evidence" value="ECO:0007669"/>
    <property type="project" value="UniProtKB-KW"/>
</dbReference>
<dbReference type="Pfam" id="PF00005">
    <property type="entry name" value="ABC_tran"/>
    <property type="match status" value="1"/>
</dbReference>
<evidence type="ECO:0000256" key="1">
    <source>
        <dbReference type="ARBA" id="ARBA00022448"/>
    </source>
</evidence>
<evidence type="ECO:0000313" key="6">
    <source>
        <dbReference type="EMBL" id="PKZ21655.1"/>
    </source>
</evidence>
<keyword evidence="7" id="KW-1185">Reference proteome</keyword>
<dbReference type="RefSeq" id="WP_067972423.1">
    <property type="nucleotide sequence ID" value="NZ_CAJHKM010000009.1"/>
</dbReference>
<dbReference type="OrthoDB" id="9804819at2"/>
<gene>
    <name evidence="5" type="ORF">AWM72_02045</name>
    <name evidence="6" type="ORF">CYJ28_07055</name>
</gene>
<feature type="domain" description="ABC transporter" evidence="4">
    <location>
        <begin position="5"/>
        <end position="230"/>
    </location>
</feature>
<name>A0A0X8FA75_9LACT</name>
<dbReference type="InterPro" id="IPR027417">
    <property type="entry name" value="P-loop_NTPase"/>
</dbReference>
<sequence>MTYAIELSNVSKNLGDFRIDQMNLQIPKGYITGFIGPNGAGKSTTIRLIMDLVKADAGDIKILGLDHQEAGKAARDRIGFVYPENVFYENLTVAATGQVVGGFYAKWDKDTFRQLCQDFCLPLKKQVKDLSTGMKVKLSLAVALSHHADLIILDEPTSGLDPLVRSEVLDLLYDLIQDQDKTVLFSSHITSDLEKIADYVVLIQDGRLVKGASDLLDADTRPLLAGLRESSTGFVGLTQEADTFRELYGEKVLIEPASLEEIMVYSLKGAH</sequence>
<dbReference type="PANTHER" id="PTHR42939:SF3">
    <property type="entry name" value="ABC TRANSPORTER ATP-BINDING COMPONENT"/>
    <property type="match status" value="1"/>
</dbReference>
<proteinExistence type="predicted"/>
<dbReference type="PROSITE" id="PS50893">
    <property type="entry name" value="ABC_TRANSPORTER_2"/>
    <property type="match status" value="1"/>
</dbReference>
<dbReference type="GO" id="GO:0016887">
    <property type="term" value="F:ATP hydrolysis activity"/>
    <property type="evidence" value="ECO:0007669"/>
    <property type="project" value="InterPro"/>
</dbReference>
<keyword evidence="2" id="KW-0547">Nucleotide-binding</keyword>
<dbReference type="InterPro" id="IPR051782">
    <property type="entry name" value="ABC_Transporter_VariousFunc"/>
</dbReference>
<organism evidence="5 7">
    <name type="scientific">Aerococcus sanguinicola</name>
    <dbReference type="NCBI Taxonomy" id="119206"/>
    <lineage>
        <taxon>Bacteria</taxon>
        <taxon>Bacillati</taxon>
        <taxon>Bacillota</taxon>
        <taxon>Bacilli</taxon>
        <taxon>Lactobacillales</taxon>
        <taxon>Aerococcaceae</taxon>
        <taxon>Aerococcus</taxon>
    </lineage>
</organism>
<dbReference type="InterPro" id="IPR003439">
    <property type="entry name" value="ABC_transporter-like_ATP-bd"/>
</dbReference>
<dbReference type="EMBL" id="CP014160">
    <property type="protein sequence ID" value="AMB93617.1"/>
    <property type="molecule type" value="Genomic_DNA"/>
</dbReference>
<protein>
    <submittedName>
        <fullName evidence="5 6">ABC transporter ATP-binding protein</fullName>
    </submittedName>
</protein>